<sequence>MESQTNGSAPKPLKFLIYGRTGWIGGMLGKVCQSQGIDFHYGSGRLENRASLEADFAAVKPTHVFNAAGLSGRPNADWFESHKLETIRTNVVGILQLADVSRENGSLLIHFGSACLFNYDADHPVGSGIGFTEEDTPNFCRSFYAKTRALVEELMVNYENLCILRVRMPISSDLYNPRNLVFKLTQYKKLINVPNSISVLDELIPITIEVAKKNLTGIWNLTNPGVISHNELLEMYRDYVDPKFKWENFTIEEQDKILAAPRCNNEMDVTKLKKEFPHLLSAKESLIKYVFEPNKKIAAA</sequence>
<reference evidence="2 3" key="1">
    <citation type="journal article" date="2021" name="Commun. Biol.">
        <title>The genome of Shorea leprosula (Dipterocarpaceae) highlights the ecological relevance of drought in aseasonal tropical rainforests.</title>
        <authorList>
            <person name="Ng K.K.S."/>
            <person name="Kobayashi M.J."/>
            <person name="Fawcett J.A."/>
            <person name="Hatakeyama M."/>
            <person name="Paape T."/>
            <person name="Ng C.H."/>
            <person name="Ang C.C."/>
            <person name="Tnah L.H."/>
            <person name="Lee C.T."/>
            <person name="Nishiyama T."/>
            <person name="Sese J."/>
            <person name="O'Brien M.J."/>
            <person name="Copetti D."/>
            <person name="Mohd Noor M.I."/>
            <person name="Ong R.C."/>
            <person name="Putra M."/>
            <person name="Sireger I.Z."/>
            <person name="Indrioko S."/>
            <person name="Kosugi Y."/>
            <person name="Izuno A."/>
            <person name="Isagi Y."/>
            <person name="Lee S.L."/>
            <person name="Shimizu K.K."/>
        </authorList>
    </citation>
    <scope>NUCLEOTIDE SEQUENCE [LARGE SCALE GENOMIC DNA]</scope>
    <source>
        <strain evidence="2">214</strain>
    </source>
</reference>
<dbReference type="InterPro" id="IPR005913">
    <property type="entry name" value="dTDP_dehydrorham_reduct"/>
</dbReference>
<dbReference type="GO" id="GO:0048269">
    <property type="term" value="C:methionine adenosyltransferase complex"/>
    <property type="evidence" value="ECO:0007669"/>
    <property type="project" value="TreeGrafter"/>
</dbReference>
<gene>
    <name evidence="2" type="ORF">SLEP1_g43545</name>
</gene>
<accession>A0AAV5LDB0</accession>
<dbReference type="Proteomes" id="UP001054252">
    <property type="component" value="Unassembled WGS sequence"/>
</dbReference>
<proteinExistence type="predicted"/>
<dbReference type="PANTHER" id="PTHR10491">
    <property type="entry name" value="DTDP-4-DEHYDRORHAMNOSE REDUCTASE"/>
    <property type="match status" value="1"/>
</dbReference>
<evidence type="ECO:0000259" key="1">
    <source>
        <dbReference type="Pfam" id="PF01370"/>
    </source>
</evidence>
<comment type="caution">
    <text evidence="2">The sequence shown here is derived from an EMBL/GenBank/DDBJ whole genome shotgun (WGS) entry which is preliminary data.</text>
</comment>
<dbReference type="InterPro" id="IPR036291">
    <property type="entry name" value="NAD(P)-bd_dom_sf"/>
</dbReference>
<dbReference type="Gene3D" id="3.40.50.720">
    <property type="entry name" value="NAD(P)-binding Rossmann-like Domain"/>
    <property type="match status" value="1"/>
</dbReference>
<dbReference type="GO" id="GO:0006556">
    <property type="term" value="P:S-adenosylmethionine biosynthetic process"/>
    <property type="evidence" value="ECO:0007669"/>
    <property type="project" value="TreeGrafter"/>
</dbReference>
<dbReference type="EMBL" id="BPVZ01000109">
    <property type="protein sequence ID" value="GKV35245.1"/>
    <property type="molecule type" value="Genomic_DNA"/>
</dbReference>
<feature type="domain" description="NAD-dependent epimerase/dehydratase" evidence="1">
    <location>
        <begin position="16"/>
        <end position="178"/>
    </location>
</feature>
<evidence type="ECO:0000313" key="2">
    <source>
        <dbReference type="EMBL" id="GKV35245.1"/>
    </source>
</evidence>
<evidence type="ECO:0000313" key="3">
    <source>
        <dbReference type="Proteomes" id="UP001054252"/>
    </source>
</evidence>
<dbReference type="GO" id="GO:0048270">
    <property type="term" value="F:methionine adenosyltransferase regulator activity"/>
    <property type="evidence" value="ECO:0007669"/>
    <property type="project" value="TreeGrafter"/>
</dbReference>
<organism evidence="2 3">
    <name type="scientific">Rubroshorea leprosula</name>
    <dbReference type="NCBI Taxonomy" id="152421"/>
    <lineage>
        <taxon>Eukaryota</taxon>
        <taxon>Viridiplantae</taxon>
        <taxon>Streptophyta</taxon>
        <taxon>Embryophyta</taxon>
        <taxon>Tracheophyta</taxon>
        <taxon>Spermatophyta</taxon>
        <taxon>Magnoliopsida</taxon>
        <taxon>eudicotyledons</taxon>
        <taxon>Gunneridae</taxon>
        <taxon>Pentapetalae</taxon>
        <taxon>rosids</taxon>
        <taxon>malvids</taxon>
        <taxon>Malvales</taxon>
        <taxon>Dipterocarpaceae</taxon>
        <taxon>Rubroshorea</taxon>
    </lineage>
</organism>
<name>A0AAV5LDB0_9ROSI</name>
<dbReference type="AlphaFoldDB" id="A0AAV5LDB0"/>
<keyword evidence="3" id="KW-1185">Reference proteome</keyword>
<dbReference type="Pfam" id="PF01370">
    <property type="entry name" value="Epimerase"/>
    <property type="match status" value="1"/>
</dbReference>
<protein>
    <recommendedName>
        <fullName evidence="1">NAD-dependent epimerase/dehydratase domain-containing protein</fullName>
    </recommendedName>
</protein>
<dbReference type="SUPFAM" id="SSF51735">
    <property type="entry name" value="NAD(P)-binding Rossmann-fold domains"/>
    <property type="match status" value="1"/>
</dbReference>
<dbReference type="PANTHER" id="PTHR10491:SF4">
    <property type="entry name" value="METHIONINE ADENOSYLTRANSFERASE 2 SUBUNIT BETA"/>
    <property type="match status" value="1"/>
</dbReference>
<dbReference type="InterPro" id="IPR001509">
    <property type="entry name" value="Epimerase_deHydtase"/>
</dbReference>